<keyword evidence="3 5" id="KW-1133">Transmembrane helix</keyword>
<dbReference type="OrthoDB" id="292213at2759"/>
<gene>
    <name evidence="6" type="ORF">CXQ85_003425</name>
</gene>
<dbReference type="PANTHER" id="PTHR14856:SF9">
    <property type="entry name" value="PQ-LOOP REPEAT-CONTAINING PROTEIN 1"/>
    <property type="match status" value="1"/>
</dbReference>
<dbReference type="STRING" id="45357.A0A2V1AP02"/>
<reference evidence="6 7" key="1">
    <citation type="submission" date="2017-12" db="EMBL/GenBank/DDBJ databases">
        <title>Genome Sequence of a Multidrug-Resistant Candida haemulonii Isolate from a Patient with Chronic Leg Ulcers in Israel.</title>
        <authorList>
            <person name="Chow N.A."/>
            <person name="Gade L."/>
            <person name="Batra D."/>
            <person name="Rowe L.A."/>
            <person name="Ben-Ami R."/>
            <person name="Loparev V.N."/>
            <person name="Litvintseva A.P."/>
        </authorList>
    </citation>
    <scope>NUCLEOTIDE SEQUENCE [LARGE SCALE GENOMIC DNA]</scope>
    <source>
        <strain evidence="6 7">B11899</strain>
    </source>
</reference>
<organism evidence="6 7">
    <name type="scientific">Candidozyma haemuli</name>
    <dbReference type="NCBI Taxonomy" id="45357"/>
    <lineage>
        <taxon>Eukaryota</taxon>
        <taxon>Fungi</taxon>
        <taxon>Dikarya</taxon>
        <taxon>Ascomycota</taxon>
        <taxon>Saccharomycotina</taxon>
        <taxon>Pichiomycetes</taxon>
        <taxon>Metschnikowiaceae</taxon>
        <taxon>Candidozyma</taxon>
    </lineage>
</organism>
<evidence type="ECO:0000256" key="5">
    <source>
        <dbReference type="SAM" id="Phobius"/>
    </source>
</evidence>
<keyword evidence="7" id="KW-1185">Reference proteome</keyword>
<comment type="caution">
    <text evidence="6">The sequence shown here is derived from an EMBL/GenBank/DDBJ whole genome shotgun (WGS) entry which is preliminary data.</text>
</comment>
<evidence type="ECO:0000313" key="6">
    <source>
        <dbReference type="EMBL" id="PVH19578.1"/>
    </source>
</evidence>
<sequence>MIESYIPQEYLQYFQYFPDAQKVTNAIISTTPLFTYGLACWGIYRNKSSTGFSIDICLSMLVASILRILYYFVTPYEVSLLRQSFSMVFIQCLLLRTALTYRPRTYNPENLAELPDLSEELSNVPKVLVSPYSYDQSEFYIHILTSALQYISVWGKQGLRLFDVYYKRPGFFWQWIDQDKYWSFIGVFTLFFTTMTIFFQKSDTFGSTIGFFGLFVESLLPLPQILLLNRLRSVKGFKSVLLISWLCGDLTKLSYLFFGASDISIIFILAALFQMGLDLVILYQYFHFKKIDEATPEIPMFNVPQPSA</sequence>
<dbReference type="PANTHER" id="PTHR14856">
    <property type="entry name" value="PQ-LOOP REPEAT-CONTAINING PROTEIN 1-LIKE PROTEIN"/>
    <property type="match status" value="1"/>
</dbReference>
<protein>
    <recommendedName>
        <fullName evidence="8">PQ-loop repeat-containing protein 1</fullName>
    </recommendedName>
</protein>
<dbReference type="GO" id="GO:0005802">
    <property type="term" value="C:trans-Golgi network"/>
    <property type="evidence" value="ECO:0007669"/>
    <property type="project" value="TreeGrafter"/>
</dbReference>
<dbReference type="GO" id="GO:0005829">
    <property type="term" value="C:cytosol"/>
    <property type="evidence" value="ECO:0007669"/>
    <property type="project" value="GOC"/>
</dbReference>
<feature type="transmembrane region" description="Helical" evidence="5">
    <location>
        <begin position="56"/>
        <end position="74"/>
    </location>
</feature>
<feature type="transmembrane region" description="Helical" evidence="5">
    <location>
        <begin position="181"/>
        <end position="199"/>
    </location>
</feature>
<proteinExistence type="predicted"/>
<name>A0A2V1AP02_9ASCO</name>
<dbReference type="RefSeq" id="XP_025340518.1">
    <property type="nucleotide sequence ID" value="XM_025487070.1"/>
</dbReference>
<dbReference type="InterPro" id="IPR052241">
    <property type="entry name" value="SLC66/Scramblase_ANY1"/>
</dbReference>
<accession>A0A2V1AP02</accession>
<dbReference type="AlphaFoldDB" id="A0A2V1AP02"/>
<feature type="transmembrane region" description="Helical" evidence="5">
    <location>
        <begin position="264"/>
        <end position="286"/>
    </location>
</feature>
<feature type="transmembrane region" description="Helical" evidence="5">
    <location>
        <begin position="205"/>
        <end position="228"/>
    </location>
</feature>
<keyword evidence="4 5" id="KW-0472">Membrane</keyword>
<evidence type="ECO:0000313" key="7">
    <source>
        <dbReference type="Proteomes" id="UP000244309"/>
    </source>
</evidence>
<dbReference type="GO" id="GO:0016020">
    <property type="term" value="C:membrane"/>
    <property type="evidence" value="ECO:0007669"/>
    <property type="project" value="UniProtKB-SubCell"/>
</dbReference>
<dbReference type="InterPro" id="IPR006603">
    <property type="entry name" value="PQ-loop_rpt"/>
</dbReference>
<dbReference type="Pfam" id="PF04193">
    <property type="entry name" value="PQ-loop"/>
    <property type="match status" value="2"/>
</dbReference>
<dbReference type="VEuPathDB" id="FungiDB:CXQ85_003425"/>
<keyword evidence="2 5" id="KW-0812">Transmembrane</keyword>
<dbReference type="GO" id="GO:0042147">
    <property type="term" value="P:retrograde transport, endosome to Golgi"/>
    <property type="evidence" value="ECO:0007669"/>
    <property type="project" value="TreeGrafter"/>
</dbReference>
<dbReference type="GO" id="GO:0005768">
    <property type="term" value="C:endosome"/>
    <property type="evidence" value="ECO:0007669"/>
    <property type="project" value="TreeGrafter"/>
</dbReference>
<evidence type="ECO:0000256" key="1">
    <source>
        <dbReference type="ARBA" id="ARBA00004141"/>
    </source>
</evidence>
<evidence type="ECO:0000256" key="2">
    <source>
        <dbReference type="ARBA" id="ARBA00022692"/>
    </source>
</evidence>
<dbReference type="Gene3D" id="1.20.1280.290">
    <property type="match status" value="1"/>
</dbReference>
<feature type="transmembrane region" description="Helical" evidence="5">
    <location>
        <begin position="23"/>
        <end position="44"/>
    </location>
</feature>
<dbReference type="EMBL" id="PKFO01000002">
    <property type="protein sequence ID" value="PVH19578.1"/>
    <property type="molecule type" value="Genomic_DNA"/>
</dbReference>
<evidence type="ECO:0000256" key="4">
    <source>
        <dbReference type="ARBA" id="ARBA00023136"/>
    </source>
</evidence>
<evidence type="ECO:0000256" key="3">
    <source>
        <dbReference type="ARBA" id="ARBA00022989"/>
    </source>
</evidence>
<evidence type="ECO:0008006" key="8">
    <source>
        <dbReference type="Google" id="ProtNLM"/>
    </source>
</evidence>
<dbReference type="Proteomes" id="UP000244309">
    <property type="component" value="Unassembled WGS sequence"/>
</dbReference>
<comment type="subcellular location">
    <subcellularLocation>
        <location evidence="1">Membrane</location>
        <topology evidence="1">Multi-pass membrane protein</topology>
    </subcellularLocation>
</comment>
<dbReference type="GeneID" id="37008756"/>
<dbReference type="GO" id="GO:0045332">
    <property type="term" value="P:phospholipid translocation"/>
    <property type="evidence" value="ECO:0007669"/>
    <property type="project" value="TreeGrafter"/>
</dbReference>